<keyword evidence="2" id="KW-0233">DNA recombination</keyword>
<dbReference type="Gene3D" id="1.10.150.130">
    <property type="match status" value="1"/>
</dbReference>
<evidence type="ECO:0000259" key="5">
    <source>
        <dbReference type="PROSITE" id="PS51898"/>
    </source>
</evidence>
<dbReference type="AlphaFoldDB" id="A0A1U7EW32"/>
<sequence>MSRNRSREAPSEWSPRNAAERYIKHRASDTTESSRSGWWYRLKLFVEWCEEVGLETVSDIQPLDIDEYHDIRAEAVAPVTLEGEMATLQEYLRYLEGLDAVADDLSEAVHVPNLDASQRSNDVKLSTPEAMAMLQYFRETPAVRASRKHVFLELVWFTGARQSGLRALDLRDVHLDDAFVWFKHRPSEGTGLKNNLDGERPVSLPSGVVDVLREYIHENRNSETDVHGRAPLFTTLQGRPSGDSVRKWCYLATLPCLHSDCPHGKDRESCDWTGYKYASKCPSTRSPHRIRTGSITYQLNIGFPTEVVANRVNASPKTIRDHYDKADRQERRRRQRRRMESDRRGYVQQMDFDYENDIGSDD</sequence>
<evidence type="ECO:0000259" key="6">
    <source>
        <dbReference type="PROSITE" id="PS51900"/>
    </source>
</evidence>
<evidence type="ECO:0000313" key="8">
    <source>
        <dbReference type="Proteomes" id="UP000002698"/>
    </source>
</evidence>
<dbReference type="EMBL" id="CR936257">
    <property type="protein sequence ID" value="CAI49276.1"/>
    <property type="molecule type" value="Genomic_DNA"/>
</dbReference>
<dbReference type="EnsemblBacteria" id="CAI49276">
    <property type="protein sequence ID" value="CAI49276"/>
    <property type="gene ID" value="NP_2370A"/>
</dbReference>
<evidence type="ECO:0000256" key="4">
    <source>
        <dbReference type="SAM" id="MobiDB-lite"/>
    </source>
</evidence>
<dbReference type="GO" id="GO:0015074">
    <property type="term" value="P:DNA integration"/>
    <property type="evidence" value="ECO:0007669"/>
    <property type="project" value="InterPro"/>
</dbReference>
<dbReference type="STRING" id="348780.NP_2370A"/>
<keyword evidence="1 3" id="KW-0238">DNA-binding</keyword>
<dbReference type="Gene3D" id="1.10.443.10">
    <property type="entry name" value="Intergrase catalytic core"/>
    <property type="match status" value="1"/>
</dbReference>
<protein>
    <submittedName>
        <fullName evidence="7">XerC/D-like integrase</fullName>
    </submittedName>
</protein>
<dbReference type="PROSITE" id="PS51898">
    <property type="entry name" value="TYR_RECOMBINASE"/>
    <property type="match status" value="1"/>
</dbReference>
<dbReference type="InterPro" id="IPR010998">
    <property type="entry name" value="Integrase_recombinase_N"/>
</dbReference>
<dbReference type="GO" id="GO:0006310">
    <property type="term" value="P:DNA recombination"/>
    <property type="evidence" value="ECO:0007669"/>
    <property type="project" value="UniProtKB-KW"/>
</dbReference>
<dbReference type="Proteomes" id="UP000002698">
    <property type="component" value="Chromosome"/>
</dbReference>
<organism evidence="7 8">
    <name type="scientific">Natronomonas pharaonis (strain ATCC 35678 / DSM 2160 / CIP 103997 / JCM 8858 / NBRC 14720 / NCIMB 2260 / Gabara)</name>
    <name type="common">Halobacterium pharaonis</name>
    <dbReference type="NCBI Taxonomy" id="348780"/>
    <lineage>
        <taxon>Archaea</taxon>
        <taxon>Methanobacteriati</taxon>
        <taxon>Methanobacteriota</taxon>
        <taxon>Stenosarchaea group</taxon>
        <taxon>Halobacteria</taxon>
        <taxon>Halobacteriales</taxon>
        <taxon>Natronomonadaceae</taxon>
        <taxon>Natronomonas</taxon>
    </lineage>
</organism>
<reference evidence="7 8" key="1">
    <citation type="journal article" date="2005" name="Genome Res.">
        <title>Living with two extremes: conclusions from the genome sequence of Natronomonas pharaonis.</title>
        <authorList>
            <person name="Falb M."/>
            <person name="Pfeiffer F."/>
            <person name="Palm P."/>
            <person name="Rodewald K."/>
            <person name="Hickmann V."/>
            <person name="Tittor J."/>
            <person name="Oesterhelt D."/>
        </authorList>
    </citation>
    <scope>NUCLEOTIDE SEQUENCE [LARGE SCALE GENOMIC DNA]</scope>
    <source>
        <strain evidence="8">ATCC 35678 / DSM 2160 / CIP 103997 / JCM 8858 / NBRC 14720 / NCIMB 2260 / Gabara</strain>
    </source>
</reference>
<dbReference type="SUPFAM" id="SSF56349">
    <property type="entry name" value="DNA breaking-rejoining enzymes"/>
    <property type="match status" value="1"/>
</dbReference>
<evidence type="ECO:0000256" key="1">
    <source>
        <dbReference type="ARBA" id="ARBA00023125"/>
    </source>
</evidence>
<dbReference type="OrthoDB" id="198497at2157"/>
<dbReference type="KEGG" id="nph:NP_2370A"/>
<dbReference type="PROSITE" id="PS51900">
    <property type="entry name" value="CB"/>
    <property type="match status" value="1"/>
</dbReference>
<feature type="domain" description="Core-binding (CB)" evidence="6">
    <location>
        <begin position="13"/>
        <end position="96"/>
    </location>
</feature>
<feature type="region of interest" description="Disordered" evidence="4">
    <location>
        <begin position="320"/>
        <end position="362"/>
    </location>
</feature>
<feature type="compositionally biased region" description="Basic and acidic residues" evidence="4">
    <location>
        <begin position="320"/>
        <end position="330"/>
    </location>
</feature>
<evidence type="ECO:0000313" key="7">
    <source>
        <dbReference type="EMBL" id="CAI49276.1"/>
    </source>
</evidence>
<keyword evidence="8" id="KW-1185">Reference proteome</keyword>
<accession>A0A1U7EW32</accession>
<evidence type="ECO:0000256" key="2">
    <source>
        <dbReference type="ARBA" id="ARBA00023172"/>
    </source>
</evidence>
<dbReference type="InterPro" id="IPR044068">
    <property type="entry name" value="CB"/>
</dbReference>
<dbReference type="InterPro" id="IPR013762">
    <property type="entry name" value="Integrase-like_cat_sf"/>
</dbReference>
<dbReference type="CDD" id="cd00397">
    <property type="entry name" value="DNA_BRE_C"/>
    <property type="match status" value="1"/>
</dbReference>
<name>A0A1U7EW32_NATPD</name>
<dbReference type="eggNOG" id="arCOG01250">
    <property type="taxonomic scope" value="Archaea"/>
</dbReference>
<proteinExistence type="predicted"/>
<dbReference type="InterPro" id="IPR002104">
    <property type="entry name" value="Integrase_catalytic"/>
</dbReference>
<gene>
    <name evidence="7" type="ordered locus">NP_2370A</name>
</gene>
<feature type="domain" description="Tyr recombinase" evidence="5">
    <location>
        <begin position="120"/>
        <end position="336"/>
    </location>
</feature>
<dbReference type="GO" id="GO:0003677">
    <property type="term" value="F:DNA binding"/>
    <property type="evidence" value="ECO:0007669"/>
    <property type="project" value="UniProtKB-UniRule"/>
</dbReference>
<feature type="compositionally biased region" description="Acidic residues" evidence="4">
    <location>
        <begin position="352"/>
        <end position="362"/>
    </location>
</feature>
<dbReference type="HOGENOM" id="CLU_045500_0_0_2"/>
<dbReference type="InterPro" id="IPR011010">
    <property type="entry name" value="DNA_brk_join_enz"/>
</dbReference>
<evidence type="ECO:0000256" key="3">
    <source>
        <dbReference type="PROSITE-ProRule" id="PRU01248"/>
    </source>
</evidence>